<dbReference type="OrthoDB" id="509628at2"/>
<keyword evidence="7" id="KW-0630">Potassium</keyword>
<evidence type="ECO:0000256" key="12">
    <source>
        <dbReference type="ARBA" id="ARBA00034430"/>
    </source>
</evidence>
<keyword evidence="3" id="KW-0813">Transport</keyword>
<feature type="transmembrane region" description="Helical" evidence="13">
    <location>
        <begin position="122"/>
        <end position="142"/>
    </location>
</feature>
<dbReference type="EMBL" id="MRCC01000029">
    <property type="protein sequence ID" value="OKH21169.1"/>
    <property type="molecule type" value="Genomic_DNA"/>
</dbReference>
<comment type="subcellular location">
    <subcellularLocation>
        <location evidence="1">Membrane</location>
        <topology evidence="1">Multi-pass membrane protein</topology>
    </subcellularLocation>
</comment>
<evidence type="ECO:0000256" key="6">
    <source>
        <dbReference type="ARBA" id="ARBA00022826"/>
    </source>
</evidence>
<keyword evidence="9" id="KW-0406">Ion transport</keyword>
<comment type="catalytic activity">
    <reaction evidence="12">
        <text>K(+)(in) = K(+)(out)</text>
        <dbReference type="Rhea" id="RHEA:29463"/>
        <dbReference type="ChEBI" id="CHEBI:29103"/>
    </reaction>
</comment>
<evidence type="ECO:0000313" key="14">
    <source>
        <dbReference type="EMBL" id="OKH21169.1"/>
    </source>
</evidence>
<feature type="transmembrane region" description="Helical" evidence="13">
    <location>
        <begin position="58"/>
        <end position="76"/>
    </location>
</feature>
<feature type="transmembrane region" description="Helical" evidence="13">
    <location>
        <begin position="96"/>
        <end position="116"/>
    </location>
</feature>
<reference evidence="14 15" key="1">
    <citation type="submission" date="2016-11" db="EMBL/GenBank/DDBJ databases">
        <title>Draft Genome Sequences of Nine Cyanobacterial Strains from Diverse Habitats.</title>
        <authorList>
            <person name="Zhu T."/>
            <person name="Hou S."/>
            <person name="Lu X."/>
            <person name="Hess W.R."/>
        </authorList>
    </citation>
    <scope>NUCLEOTIDE SEQUENCE [LARGE SCALE GENOMIC DNA]</scope>
    <source>
        <strain evidence="14 15">5.2 s.c.1</strain>
    </source>
</reference>
<dbReference type="GO" id="GO:0016020">
    <property type="term" value="C:membrane"/>
    <property type="evidence" value="ECO:0007669"/>
    <property type="project" value="UniProtKB-SubCell"/>
</dbReference>
<feature type="transmembrane region" description="Helical" evidence="13">
    <location>
        <begin position="163"/>
        <end position="185"/>
    </location>
</feature>
<name>A0A1U7HC69_9CHRO</name>
<keyword evidence="11" id="KW-0407">Ion channel</keyword>
<keyword evidence="6" id="KW-0631">Potassium channel</keyword>
<evidence type="ECO:0000256" key="11">
    <source>
        <dbReference type="ARBA" id="ARBA00023303"/>
    </source>
</evidence>
<dbReference type="GO" id="GO:0005267">
    <property type="term" value="F:potassium channel activity"/>
    <property type="evidence" value="ECO:0007669"/>
    <property type="project" value="UniProtKB-KW"/>
</dbReference>
<evidence type="ECO:0000256" key="3">
    <source>
        <dbReference type="ARBA" id="ARBA00022448"/>
    </source>
</evidence>
<organism evidence="14 15">
    <name type="scientific">Chroogloeocystis siderophila 5.2 s.c.1</name>
    <dbReference type="NCBI Taxonomy" id="247279"/>
    <lineage>
        <taxon>Bacteria</taxon>
        <taxon>Bacillati</taxon>
        <taxon>Cyanobacteriota</taxon>
        <taxon>Cyanophyceae</taxon>
        <taxon>Oscillatoriophycideae</taxon>
        <taxon>Chroococcales</taxon>
        <taxon>Chroococcaceae</taxon>
        <taxon>Chroogloeocystis</taxon>
    </lineage>
</organism>
<keyword evidence="8 13" id="KW-1133">Transmembrane helix</keyword>
<accession>A0A1U7HC69</accession>
<evidence type="ECO:0000256" key="2">
    <source>
        <dbReference type="ARBA" id="ARBA00006920"/>
    </source>
</evidence>
<evidence type="ECO:0000256" key="7">
    <source>
        <dbReference type="ARBA" id="ARBA00022958"/>
    </source>
</evidence>
<dbReference type="GO" id="GO:0015252">
    <property type="term" value="F:proton channel activity"/>
    <property type="evidence" value="ECO:0007669"/>
    <property type="project" value="InterPro"/>
</dbReference>
<evidence type="ECO:0000256" key="4">
    <source>
        <dbReference type="ARBA" id="ARBA00022538"/>
    </source>
</evidence>
<dbReference type="Pfam" id="PF06736">
    <property type="entry name" value="TMEM175"/>
    <property type="match status" value="1"/>
</dbReference>
<feature type="transmembrane region" description="Helical" evidence="13">
    <location>
        <begin position="191"/>
        <end position="209"/>
    </location>
</feature>
<evidence type="ECO:0000256" key="10">
    <source>
        <dbReference type="ARBA" id="ARBA00023136"/>
    </source>
</evidence>
<gene>
    <name evidence="14" type="ORF">NIES1031_22210</name>
</gene>
<comment type="caution">
    <text evidence="14">The sequence shown here is derived from an EMBL/GenBank/DDBJ whole genome shotgun (WGS) entry which is preliminary data.</text>
</comment>
<dbReference type="InterPro" id="IPR010617">
    <property type="entry name" value="TMEM175-like"/>
</dbReference>
<feature type="transmembrane region" description="Helical" evidence="13">
    <location>
        <begin position="20"/>
        <end position="38"/>
    </location>
</feature>
<evidence type="ECO:0000256" key="5">
    <source>
        <dbReference type="ARBA" id="ARBA00022692"/>
    </source>
</evidence>
<protein>
    <recommendedName>
        <fullName evidence="16">DUF1211 domain-containing membrane protein</fullName>
    </recommendedName>
</protein>
<evidence type="ECO:0000256" key="1">
    <source>
        <dbReference type="ARBA" id="ARBA00004141"/>
    </source>
</evidence>
<sequence>MSSTHRQDHSPKLIHHLSRVSDSIFALAMALSIVGFDLPDSVASINDIEVKNFVLTQLDHLSTYIITFILLAFYWIEHTQKFSYYKKSNEIHLLLYLFYLMFIFIIPYSNALITYYPNEAIIKIWYSLNIFLIGLFSFLTWTHATTEHRLVSAMLDINHIKAIGIKTLIEPVVSIITITIAVAFWDQSLWEYTWLLVIILYVIADKLLVKRDKKVELE</sequence>
<keyword evidence="5 13" id="KW-0812">Transmembrane</keyword>
<evidence type="ECO:0000256" key="9">
    <source>
        <dbReference type="ARBA" id="ARBA00023065"/>
    </source>
</evidence>
<dbReference type="Proteomes" id="UP000185984">
    <property type="component" value="Unassembled WGS sequence"/>
</dbReference>
<dbReference type="AlphaFoldDB" id="A0A1U7HC69"/>
<proteinExistence type="inferred from homology"/>
<evidence type="ECO:0000313" key="15">
    <source>
        <dbReference type="Proteomes" id="UP000185984"/>
    </source>
</evidence>
<keyword evidence="4" id="KW-0633">Potassium transport</keyword>
<comment type="similarity">
    <text evidence="2">Belongs to the TMEM175 family.</text>
</comment>
<evidence type="ECO:0000256" key="8">
    <source>
        <dbReference type="ARBA" id="ARBA00022989"/>
    </source>
</evidence>
<evidence type="ECO:0008006" key="16">
    <source>
        <dbReference type="Google" id="ProtNLM"/>
    </source>
</evidence>
<dbReference type="STRING" id="247279.NIES1031_22210"/>
<evidence type="ECO:0000256" key="13">
    <source>
        <dbReference type="SAM" id="Phobius"/>
    </source>
</evidence>
<keyword evidence="15" id="KW-1185">Reference proteome</keyword>
<keyword evidence="10 13" id="KW-0472">Membrane</keyword>